<protein>
    <submittedName>
        <fullName evidence="1">Uncharacterized protein</fullName>
    </submittedName>
</protein>
<dbReference type="EMBL" id="KV892451">
    <property type="protein sequence ID" value="OON20771.1"/>
    <property type="molecule type" value="Genomic_DNA"/>
</dbReference>
<dbReference type="AlphaFoldDB" id="A0A1S8X2B7"/>
<reference evidence="1 2" key="1">
    <citation type="submission" date="2015-03" db="EMBL/GenBank/DDBJ databases">
        <title>Draft genome of the nematode, Opisthorchis viverrini.</title>
        <authorList>
            <person name="Mitreva M."/>
        </authorList>
    </citation>
    <scope>NUCLEOTIDE SEQUENCE [LARGE SCALE GENOMIC DNA]</scope>
    <source>
        <strain evidence="1">Khon Kaen</strain>
    </source>
</reference>
<keyword evidence="2" id="KW-1185">Reference proteome</keyword>
<evidence type="ECO:0000313" key="1">
    <source>
        <dbReference type="EMBL" id="OON20771.1"/>
    </source>
</evidence>
<sequence length="150" mass="17046">MITEDDAIIQRYDQNACAGPTSEFVLLQTYKGPNEMPFIALVTTPATQKLCFYVYLEKEFKYVVLNIFFTGSINSLSDNLQYASLEYAETDLNSLPCDFFQDGVFVPYCRNSHTKVNAYDDANVEVEVVSNGDDGYEVRKIPLPQHPTRM</sequence>
<dbReference type="Proteomes" id="UP000243686">
    <property type="component" value="Unassembled WGS sequence"/>
</dbReference>
<evidence type="ECO:0000313" key="2">
    <source>
        <dbReference type="Proteomes" id="UP000243686"/>
    </source>
</evidence>
<proteinExistence type="predicted"/>
<organism evidence="1 2">
    <name type="scientific">Opisthorchis viverrini</name>
    <name type="common">Southeast Asian liver fluke</name>
    <dbReference type="NCBI Taxonomy" id="6198"/>
    <lineage>
        <taxon>Eukaryota</taxon>
        <taxon>Metazoa</taxon>
        <taxon>Spiralia</taxon>
        <taxon>Lophotrochozoa</taxon>
        <taxon>Platyhelminthes</taxon>
        <taxon>Trematoda</taxon>
        <taxon>Digenea</taxon>
        <taxon>Opisthorchiida</taxon>
        <taxon>Opisthorchiata</taxon>
        <taxon>Opisthorchiidae</taxon>
        <taxon>Opisthorchis</taxon>
    </lineage>
</organism>
<accession>A0A1S8X2B7</accession>
<name>A0A1S8X2B7_OPIVI</name>
<gene>
    <name evidence="1" type="ORF">X801_03342</name>
</gene>